<accession>A0A1D1ZUX8</accession>
<reference evidence="2" key="1">
    <citation type="submission" date="2015-08" db="EMBL/GenBank/DDBJ databases">
        <authorList>
            <person name="Babu N.S."/>
            <person name="Beckwith C.J."/>
            <person name="Beseler K.G."/>
            <person name="Brison A."/>
            <person name="Carone J.V."/>
            <person name="Caskin T.P."/>
            <person name="Diamond M."/>
            <person name="Durham M.E."/>
            <person name="Foxe J.M."/>
            <person name="Go M."/>
            <person name="Henderson B.A."/>
            <person name="Jones I.B."/>
            <person name="McGettigan J.A."/>
            <person name="Micheletti S.J."/>
            <person name="Nasrallah M.E."/>
            <person name="Ortiz D."/>
            <person name="Piller C.R."/>
            <person name="Privatt S.R."/>
            <person name="Schneider S.L."/>
            <person name="Sharp S."/>
            <person name="Smith T.C."/>
            <person name="Stanton J.D."/>
            <person name="Ullery H.E."/>
            <person name="Wilson R.J."/>
            <person name="Serrano M.G."/>
            <person name="Buck G."/>
            <person name="Lee V."/>
            <person name="Wang Y."/>
            <person name="Carvalho R."/>
            <person name="Voegtly L."/>
            <person name="Shi R."/>
            <person name="Duckworth R."/>
            <person name="Johnson A."/>
            <person name="Loviza R."/>
            <person name="Walstead R."/>
            <person name="Shah Z."/>
            <person name="Kiflezghi M."/>
            <person name="Wade K."/>
            <person name="Ball S.L."/>
            <person name="Bradley K.W."/>
            <person name="Asai D.J."/>
            <person name="Bowman C.A."/>
            <person name="Russell D.A."/>
            <person name="Pope W.H."/>
            <person name="Jacobs-Sera D."/>
            <person name="Hendrix R.W."/>
            <person name="Hatfull G.F."/>
        </authorList>
    </citation>
    <scope>NUCLEOTIDE SEQUENCE</scope>
</reference>
<gene>
    <name evidence="2" type="ORF">g.53255</name>
</gene>
<sequence>MYKRRDWVYTEKGRAAAESDSSDSSSSSESDDARRRGDSEDDSASSSASSGSERDSGGEEEAEVIRAKGQAAAVPPPSAEREEEDEEEEAGSSEGEDENEEDEESEEDDEGGGDSDAEALSGDAELDSPLDIETIPLTTRLEDLSESDFDEEDFEAMERLAAQLRAWLSDAPAPGPARPLKCTLCRGALMLKPVTLRQHVASKRHMRRLAAERARERAERGGADAGSSSSEED</sequence>
<protein>
    <submittedName>
        <fullName evidence="2">Uncharacterized protein</fullName>
    </submittedName>
</protein>
<feature type="compositionally biased region" description="Low complexity" evidence="1">
    <location>
        <begin position="18"/>
        <end position="28"/>
    </location>
</feature>
<feature type="compositionally biased region" description="Acidic residues" evidence="1">
    <location>
        <begin position="144"/>
        <end position="154"/>
    </location>
</feature>
<dbReference type="EMBL" id="GDKF01007858">
    <property type="protein sequence ID" value="JAT70764.1"/>
    <property type="molecule type" value="Transcribed_RNA"/>
</dbReference>
<proteinExistence type="predicted"/>
<feature type="compositionally biased region" description="Acidic residues" evidence="1">
    <location>
        <begin position="81"/>
        <end position="117"/>
    </location>
</feature>
<name>A0A1D1ZUX8_AUXPR</name>
<organism evidence="2">
    <name type="scientific">Auxenochlorella protothecoides</name>
    <name type="common">Green microalga</name>
    <name type="synonym">Chlorella protothecoides</name>
    <dbReference type="NCBI Taxonomy" id="3075"/>
    <lineage>
        <taxon>Eukaryota</taxon>
        <taxon>Viridiplantae</taxon>
        <taxon>Chlorophyta</taxon>
        <taxon>core chlorophytes</taxon>
        <taxon>Trebouxiophyceae</taxon>
        <taxon>Chlorellales</taxon>
        <taxon>Chlorellaceae</taxon>
        <taxon>Auxenochlorella</taxon>
    </lineage>
</organism>
<feature type="compositionally biased region" description="Basic and acidic residues" evidence="1">
    <location>
        <begin position="210"/>
        <end position="222"/>
    </location>
</feature>
<dbReference type="AlphaFoldDB" id="A0A1D1ZUX8"/>
<feature type="non-terminal residue" evidence="2">
    <location>
        <position position="233"/>
    </location>
</feature>
<feature type="region of interest" description="Disordered" evidence="1">
    <location>
        <begin position="210"/>
        <end position="233"/>
    </location>
</feature>
<evidence type="ECO:0000256" key="1">
    <source>
        <dbReference type="SAM" id="MobiDB-lite"/>
    </source>
</evidence>
<feature type="compositionally biased region" description="Basic and acidic residues" evidence="1">
    <location>
        <begin position="1"/>
        <end position="17"/>
    </location>
</feature>
<evidence type="ECO:0000313" key="2">
    <source>
        <dbReference type="EMBL" id="JAT70764.1"/>
    </source>
</evidence>
<feature type="region of interest" description="Disordered" evidence="1">
    <location>
        <begin position="1"/>
        <end position="154"/>
    </location>
</feature>